<keyword evidence="9 11" id="KW-0472">Membrane</keyword>
<evidence type="ECO:0000256" key="2">
    <source>
        <dbReference type="ARBA" id="ARBA00009726"/>
    </source>
</evidence>
<keyword evidence="7 11" id="KW-1133">Transmembrane helix</keyword>
<evidence type="ECO:0000259" key="13">
    <source>
        <dbReference type="PROSITE" id="PS50929"/>
    </source>
</evidence>
<evidence type="ECO:0000256" key="7">
    <source>
        <dbReference type="ARBA" id="ARBA00022989"/>
    </source>
</evidence>
<dbReference type="SUPFAM" id="SSF90123">
    <property type="entry name" value="ABC transporter transmembrane region"/>
    <property type="match status" value="2"/>
</dbReference>
<comment type="subcellular location">
    <subcellularLocation>
        <location evidence="1">Membrane</location>
        <topology evidence="1">Multi-pass membrane protein</topology>
    </subcellularLocation>
</comment>
<evidence type="ECO:0000256" key="9">
    <source>
        <dbReference type="ARBA" id="ARBA00023136"/>
    </source>
</evidence>
<dbReference type="SMART" id="SM00382">
    <property type="entry name" value="AAA"/>
    <property type="match status" value="2"/>
</dbReference>
<evidence type="ECO:0000256" key="5">
    <source>
        <dbReference type="ARBA" id="ARBA00022741"/>
    </source>
</evidence>
<dbReference type="Gene3D" id="1.20.1560.10">
    <property type="entry name" value="ABC transporter type 1, transmembrane domain"/>
    <property type="match status" value="2"/>
</dbReference>
<dbReference type="InterPro" id="IPR017871">
    <property type="entry name" value="ABC_transporter-like_CS"/>
</dbReference>
<evidence type="ECO:0000313" key="14">
    <source>
        <dbReference type="EMBL" id="KZP00831.1"/>
    </source>
</evidence>
<dbReference type="InterPro" id="IPR003439">
    <property type="entry name" value="ABC_transporter-like_ATP-bd"/>
</dbReference>
<dbReference type="STRING" id="1330018.A0A167RES3"/>
<keyword evidence="15" id="KW-1185">Reference proteome</keyword>
<keyword evidence="5" id="KW-0547">Nucleotide-binding</keyword>
<feature type="transmembrane region" description="Helical" evidence="11">
    <location>
        <begin position="886"/>
        <end position="908"/>
    </location>
</feature>
<dbReference type="InterPro" id="IPR003593">
    <property type="entry name" value="AAA+_ATPase"/>
</dbReference>
<feature type="transmembrane region" description="Helical" evidence="11">
    <location>
        <begin position="1111"/>
        <end position="1131"/>
    </location>
</feature>
<feature type="transmembrane region" description="Helical" evidence="11">
    <location>
        <begin position="253"/>
        <end position="273"/>
    </location>
</feature>
<dbReference type="CDD" id="cd18606">
    <property type="entry name" value="ABC_6TM_YOR1_D2_like"/>
    <property type="match status" value="1"/>
</dbReference>
<dbReference type="PANTHER" id="PTHR24223:SF456">
    <property type="entry name" value="MULTIDRUG RESISTANCE-ASSOCIATED PROTEIN LETHAL(2)03659"/>
    <property type="match status" value="1"/>
</dbReference>
<proteinExistence type="inferred from homology"/>
<organism evidence="14 15">
    <name type="scientific">Calocera viscosa (strain TUFC12733)</name>
    <dbReference type="NCBI Taxonomy" id="1330018"/>
    <lineage>
        <taxon>Eukaryota</taxon>
        <taxon>Fungi</taxon>
        <taxon>Dikarya</taxon>
        <taxon>Basidiomycota</taxon>
        <taxon>Agaricomycotina</taxon>
        <taxon>Dacrymycetes</taxon>
        <taxon>Dacrymycetales</taxon>
        <taxon>Dacrymycetaceae</taxon>
        <taxon>Calocera</taxon>
    </lineage>
</organism>
<dbReference type="Pfam" id="PF00005">
    <property type="entry name" value="ABC_tran"/>
    <property type="match status" value="2"/>
</dbReference>
<evidence type="ECO:0000256" key="1">
    <source>
        <dbReference type="ARBA" id="ARBA00004141"/>
    </source>
</evidence>
<feature type="region of interest" description="Disordered" evidence="10">
    <location>
        <begin position="1"/>
        <end position="53"/>
    </location>
</feature>
<dbReference type="CDD" id="cd18597">
    <property type="entry name" value="ABC_6TM_YOR1_D1_like"/>
    <property type="match status" value="1"/>
</dbReference>
<dbReference type="GO" id="GO:0016887">
    <property type="term" value="F:ATP hydrolysis activity"/>
    <property type="evidence" value="ECO:0007669"/>
    <property type="project" value="InterPro"/>
</dbReference>
<feature type="transmembrane region" description="Helical" evidence="11">
    <location>
        <begin position="342"/>
        <end position="369"/>
    </location>
</feature>
<dbReference type="InterPro" id="IPR050173">
    <property type="entry name" value="ABC_transporter_C-like"/>
</dbReference>
<feature type="compositionally biased region" description="Basic and acidic residues" evidence="10">
    <location>
        <begin position="1"/>
        <end position="11"/>
    </location>
</feature>
<dbReference type="InterPro" id="IPR027417">
    <property type="entry name" value="P-loop_NTPase"/>
</dbReference>
<dbReference type="GO" id="GO:0140359">
    <property type="term" value="F:ABC-type transporter activity"/>
    <property type="evidence" value="ECO:0007669"/>
    <property type="project" value="InterPro"/>
</dbReference>
<dbReference type="GO" id="GO:0005524">
    <property type="term" value="F:ATP binding"/>
    <property type="evidence" value="ECO:0007669"/>
    <property type="project" value="UniProtKB-KW"/>
</dbReference>
<comment type="similarity">
    <text evidence="2">Belongs to the ABC transporter superfamily. ABCC family. Conjugate transporter (TC 3.A.1.208) subfamily.</text>
</comment>
<dbReference type="CDD" id="cd03244">
    <property type="entry name" value="ABCC_MRP_domain2"/>
    <property type="match status" value="1"/>
</dbReference>
<dbReference type="InterPro" id="IPR011527">
    <property type="entry name" value="ABC1_TM_dom"/>
</dbReference>
<dbReference type="FunFam" id="1.20.1560.10:FF:000061">
    <property type="entry name" value="ATP-binding cassette transporter YOR1"/>
    <property type="match status" value="1"/>
</dbReference>
<sequence length="1491" mass="166344">MASELDEKSPREAGPPVLNMYPSEGATVRRVVSTGEKSEMGSEKSPVELEKGNGKAVRRVGGNIREKDLEVMLETSRWRKKWWQVWMPKDPPPPPPATLQDATIIPLATANFFSVLTYTWISPLMTLGYQRPLQATDLWAMDDTRKSELLSTKLTAAWERRVREAEEYNAKIDSGEIRITALKKLRSRVFRWRSEDKYTGRKRASIAWALNDVFGRGFWAGGLFKVVGDTSQLMAPLLSKSIVRMVESPNPSIGRGIPMAIGLFLLTVMASIFQHQFFFRSMHTGVMARAGLTTALYKRSLVLSPRSRTVYPNGKLVNFLSTDISRIDYCAQWFHAGWTAPIQVSICLIILCVQLGPSALAGFCIFLVLMPIQERAMSYQLGVRRKSMVWVDKRAKLLQELLGGMRVIKVFCYEIPFLERITSIRHEELKGVWKISIIRAANQALAFSVPVLAAVLAFVTYSLTNHDLDPAIIFTCMSLFQLLRQPLMFLPRALSAITDASNALERLRGVFNAETMETVLTVDPDCKYAVSVDHAEFRWETVISGEVQDERSKKPKKGKAAERERELKEKEKEAKDAADKERPPDEPFALRDITMHIPRGQLVAIVGPVGAGKSSLLQGLLGEMRRTKGSVTFGGAVGYCAQTAWIQNATLRENVLFGQEWDEDRYWKAIHDSSLLADLEQLPDGDLTEIGEKGINLSGGQKQRVNIARALYYDADIVALDDPLSAVDAHVGRALFANAIQGALKSRGKTVILVTHALHFLPLVDYIYTFQDGVIAEQGTYEQLVAQNGTFSRLAKQFAGEAEEQQRREEEEDEREAEEGTTAAQQAELTTEVVKEKMDRIAFNKAEGTGKLEGRLIQAEKRKTGSVGTQVYGTYLRAGGGWFNSLMVLFLGSAMQACSVMATYWLVWWQENEFDKPNGFYMGLYATLGVSQALLTLAMGAGMTWLSYQASVRLHKQAVTKVFHAPMSFFDTTPLGRILGVMGKDIDTIDNLLTESLRMFAMTLSNVLGTVIIVTVVTHYFIVAVAVILLGYFYYFSYYTTSSRELKRLDASLRSLLYAHFAESLSGLVTIRAYQETPKFLHDNEYYTDLENRALLPTVVNQRWLAIRLDFLGALMILAVGIMAVVQINGITPAQTGLVLSYMTSLTQAFSMMTRQTAEVENYMNAVERVVHYTHDGYIEQEAEYRIPEKAPPADWPRGGAVKMENVRLRYRPGLDEVLKGVEWNVRAGEKVGVVGRTGAGKSSLLIALFRLVELSGGKITIDGLDIADMGLQDVRSRLSIIPQDPLLFSGTIRSNLDPFGLYDDATLWDALRRSYLVESPALPVSSASSFTAASMHEPMHEDTTTLLESKAEDALEAAAAARSRFHLETLIDAEGSNLSVGERSLVSLARALVRDAKIIVLDEATASVDLETDEKIQKVIREDFKDRTLITIAHRLRTILSYDSILVMDNGSVAEHGTPLELFMKDGSIFQGMCHRSNITRDEIERARDA</sequence>
<feature type="region of interest" description="Disordered" evidence="10">
    <location>
        <begin position="801"/>
        <end position="827"/>
    </location>
</feature>
<reference evidence="14 15" key="1">
    <citation type="journal article" date="2016" name="Mol. Biol. Evol.">
        <title>Comparative Genomics of Early-Diverging Mushroom-Forming Fungi Provides Insights into the Origins of Lignocellulose Decay Capabilities.</title>
        <authorList>
            <person name="Nagy L.G."/>
            <person name="Riley R."/>
            <person name="Tritt A."/>
            <person name="Adam C."/>
            <person name="Daum C."/>
            <person name="Floudas D."/>
            <person name="Sun H."/>
            <person name="Yadav J.S."/>
            <person name="Pangilinan J."/>
            <person name="Larsson K.H."/>
            <person name="Matsuura K."/>
            <person name="Barry K."/>
            <person name="Labutti K."/>
            <person name="Kuo R."/>
            <person name="Ohm R.A."/>
            <person name="Bhattacharya S.S."/>
            <person name="Shirouzu T."/>
            <person name="Yoshinaga Y."/>
            <person name="Martin F.M."/>
            <person name="Grigoriev I.V."/>
            <person name="Hibbett D.S."/>
        </authorList>
    </citation>
    <scope>NUCLEOTIDE SEQUENCE [LARGE SCALE GENOMIC DNA]</scope>
    <source>
        <strain evidence="14 15">TUFC12733</strain>
    </source>
</reference>
<keyword evidence="4 11" id="KW-0812">Transmembrane</keyword>
<feature type="domain" description="ABC transporter" evidence="12">
    <location>
        <begin position="572"/>
        <end position="797"/>
    </location>
</feature>
<keyword evidence="8" id="KW-0843">Virulence</keyword>
<dbReference type="GO" id="GO:0016020">
    <property type="term" value="C:membrane"/>
    <property type="evidence" value="ECO:0007669"/>
    <property type="project" value="UniProtKB-SubCell"/>
</dbReference>
<dbReference type="Proteomes" id="UP000076738">
    <property type="component" value="Unassembled WGS sequence"/>
</dbReference>
<feature type="compositionally biased region" description="Basic and acidic residues" evidence="10">
    <location>
        <begin position="36"/>
        <end position="53"/>
    </location>
</feature>
<accession>A0A167RES3</accession>
<feature type="domain" description="ABC transmembrane type-1" evidence="13">
    <location>
        <begin position="886"/>
        <end position="1162"/>
    </location>
</feature>
<dbReference type="SUPFAM" id="SSF52540">
    <property type="entry name" value="P-loop containing nucleoside triphosphate hydrolases"/>
    <property type="match status" value="2"/>
</dbReference>
<dbReference type="CDD" id="cd03250">
    <property type="entry name" value="ABCC_MRP_domain1"/>
    <property type="match status" value="1"/>
</dbReference>
<dbReference type="OrthoDB" id="6500128at2759"/>
<evidence type="ECO:0000259" key="12">
    <source>
        <dbReference type="PROSITE" id="PS50893"/>
    </source>
</evidence>
<protein>
    <submittedName>
        <fullName evidence="14">ABC protein</fullName>
    </submittedName>
</protein>
<evidence type="ECO:0000256" key="3">
    <source>
        <dbReference type="ARBA" id="ARBA00022448"/>
    </source>
</evidence>
<feature type="transmembrane region" description="Helical" evidence="11">
    <location>
        <begin position="1007"/>
        <end position="1035"/>
    </location>
</feature>
<feature type="transmembrane region" description="Helical" evidence="11">
    <location>
        <begin position="920"/>
        <end position="946"/>
    </location>
</feature>
<dbReference type="Gene3D" id="3.40.50.300">
    <property type="entry name" value="P-loop containing nucleotide triphosphate hydrolases"/>
    <property type="match status" value="2"/>
</dbReference>
<dbReference type="PROSITE" id="PS50929">
    <property type="entry name" value="ABC_TM1F"/>
    <property type="match status" value="2"/>
</dbReference>
<dbReference type="FunFam" id="1.20.1560.10:FF:000010">
    <property type="entry name" value="Multidrug resistance-associated ABC transporter"/>
    <property type="match status" value="1"/>
</dbReference>
<dbReference type="PROSITE" id="PS50893">
    <property type="entry name" value="ABC_TRANSPORTER_2"/>
    <property type="match status" value="2"/>
</dbReference>
<keyword evidence="3" id="KW-0813">Transport</keyword>
<feature type="compositionally biased region" description="Basic and acidic residues" evidence="10">
    <location>
        <begin position="559"/>
        <end position="586"/>
    </location>
</feature>
<feature type="domain" description="ABC transporter" evidence="12">
    <location>
        <begin position="1202"/>
        <end position="1476"/>
    </location>
</feature>
<name>A0A167RES3_CALVF</name>
<evidence type="ECO:0000256" key="8">
    <source>
        <dbReference type="ARBA" id="ARBA00023026"/>
    </source>
</evidence>
<evidence type="ECO:0000256" key="6">
    <source>
        <dbReference type="ARBA" id="ARBA00022840"/>
    </source>
</evidence>
<evidence type="ECO:0000256" key="11">
    <source>
        <dbReference type="SAM" id="Phobius"/>
    </source>
</evidence>
<dbReference type="Pfam" id="PF00664">
    <property type="entry name" value="ABC_membrane"/>
    <property type="match status" value="2"/>
</dbReference>
<dbReference type="FunFam" id="3.40.50.300:FF:000997">
    <property type="entry name" value="Multidrug resistance-associated protein 1"/>
    <property type="match status" value="1"/>
</dbReference>
<feature type="domain" description="ABC transmembrane type-1" evidence="13">
    <location>
        <begin position="219"/>
        <end position="499"/>
    </location>
</feature>
<feature type="region of interest" description="Disordered" evidence="10">
    <location>
        <begin position="548"/>
        <end position="586"/>
    </location>
</feature>
<keyword evidence="6" id="KW-0067">ATP-binding</keyword>
<dbReference type="InterPro" id="IPR036640">
    <property type="entry name" value="ABC1_TM_sf"/>
</dbReference>
<feature type="compositionally biased region" description="Acidic residues" evidence="10">
    <location>
        <begin position="810"/>
        <end position="819"/>
    </location>
</feature>
<gene>
    <name evidence="14" type="ORF">CALVIDRAFT_509340</name>
</gene>
<evidence type="ECO:0000313" key="15">
    <source>
        <dbReference type="Proteomes" id="UP000076738"/>
    </source>
</evidence>
<dbReference type="PROSITE" id="PS00211">
    <property type="entry name" value="ABC_TRANSPORTER_1"/>
    <property type="match status" value="2"/>
</dbReference>
<evidence type="ECO:0000256" key="4">
    <source>
        <dbReference type="ARBA" id="ARBA00022692"/>
    </source>
</evidence>
<dbReference type="PANTHER" id="PTHR24223">
    <property type="entry name" value="ATP-BINDING CASSETTE SUB-FAMILY C"/>
    <property type="match status" value="1"/>
</dbReference>
<evidence type="ECO:0000256" key="10">
    <source>
        <dbReference type="SAM" id="MobiDB-lite"/>
    </source>
</evidence>
<dbReference type="EMBL" id="KV417268">
    <property type="protein sequence ID" value="KZP00831.1"/>
    <property type="molecule type" value="Genomic_DNA"/>
</dbReference>